<accession>A0ABD3X2K0</accession>
<dbReference type="Proteomes" id="UP001634394">
    <property type="component" value="Unassembled WGS sequence"/>
</dbReference>
<evidence type="ECO:0000256" key="1">
    <source>
        <dbReference type="SAM" id="SignalP"/>
    </source>
</evidence>
<feature type="signal peptide" evidence="1">
    <location>
        <begin position="1"/>
        <end position="20"/>
    </location>
</feature>
<name>A0ABD3X2K0_SINWO</name>
<keyword evidence="3" id="KW-1185">Reference proteome</keyword>
<comment type="caution">
    <text evidence="2">The sequence shown here is derived from an EMBL/GenBank/DDBJ whole genome shotgun (WGS) entry which is preliminary data.</text>
</comment>
<evidence type="ECO:0000313" key="3">
    <source>
        <dbReference type="Proteomes" id="UP001634394"/>
    </source>
</evidence>
<protein>
    <submittedName>
        <fullName evidence="2">Uncharacterized protein</fullName>
    </submittedName>
</protein>
<dbReference type="EMBL" id="JBJQND010000004">
    <property type="protein sequence ID" value="KAL3879723.1"/>
    <property type="molecule type" value="Genomic_DNA"/>
</dbReference>
<gene>
    <name evidence="2" type="ORF">ACJMK2_032009</name>
</gene>
<evidence type="ECO:0000313" key="2">
    <source>
        <dbReference type="EMBL" id="KAL3879723.1"/>
    </source>
</evidence>
<sequence>MSSQLMLFIVVSVVLHFVLGTVNFAQNMPAVQSTTLVYIFNWTADKAVDGNTDGNNPDISRTCSATYPTTSIENHTWEVDIGFHIIVKTITVYGRTDRCKL</sequence>
<feature type="chain" id="PRO_5044745508" evidence="1">
    <location>
        <begin position="21"/>
        <end position="101"/>
    </location>
</feature>
<reference evidence="2 3" key="1">
    <citation type="submission" date="2024-11" db="EMBL/GenBank/DDBJ databases">
        <title>Chromosome-level genome assembly of the freshwater bivalve Anodonta woodiana.</title>
        <authorList>
            <person name="Chen X."/>
        </authorList>
    </citation>
    <scope>NUCLEOTIDE SEQUENCE [LARGE SCALE GENOMIC DNA]</scope>
    <source>
        <strain evidence="2">MN2024</strain>
        <tissue evidence="2">Gills</tissue>
    </source>
</reference>
<dbReference type="SUPFAM" id="SSF49785">
    <property type="entry name" value="Galactose-binding domain-like"/>
    <property type="match status" value="1"/>
</dbReference>
<dbReference type="Gene3D" id="2.60.120.260">
    <property type="entry name" value="Galactose-binding domain-like"/>
    <property type="match status" value="1"/>
</dbReference>
<keyword evidence="1" id="KW-0732">Signal</keyword>
<proteinExistence type="predicted"/>
<dbReference type="AlphaFoldDB" id="A0ABD3X2K0"/>
<dbReference type="InterPro" id="IPR008979">
    <property type="entry name" value="Galactose-bd-like_sf"/>
</dbReference>
<organism evidence="2 3">
    <name type="scientific">Sinanodonta woodiana</name>
    <name type="common">Chinese pond mussel</name>
    <name type="synonym">Anodonta woodiana</name>
    <dbReference type="NCBI Taxonomy" id="1069815"/>
    <lineage>
        <taxon>Eukaryota</taxon>
        <taxon>Metazoa</taxon>
        <taxon>Spiralia</taxon>
        <taxon>Lophotrochozoa</taxon>
        <taxon>Mollusca</taxon>
        <taxon>Bivalvia</taxon>
        <taxon>Autobranchia</taxon>
        <taxon>Heteroconchia</taxon>
        <taxon>Palaeoheterodonta</taxon>
        <taxon>Unionida</taxon>
        <taxon>Unionoidea</taxon>
        <taxon>Unionidae</taxon>
        <taxon>Unioninae</taxon>
        <taxon>Sinanodonta</taxon>
    </lineage>
</organism>